<keyword evidence="5" id="KW-1185">Reference proteome</keyword>
<comment type="caution">
    <text evidence="4">The sequence shown here is derived from an EMBL/GenBank/DDBJ whole genome shotgun (WGS) entry which is preliminary data.</text>
</comment>
<organism evidence="4 5">
    <name type="scientific">Durusdinium trenchii</name>
    <dbReference type="NCBI Taxonomy" id="1381693"/>
    <lineage>
        <taxon>Eukaryota</taxon>
        <taxon>Sar</taxon>
        <taxon>Alveolata</taxon>
        <taxon>Dinophyceae</taxon>
        <taxon>Suessiales</taxon>
        <taxon>Symbiodiniaceae</taxon>
        <taxon>Durusdinium</taxon>
    </lineage>
</organism>
<dbReference type="EMBL" id="CAXAMM010042462">
    <property type="protein sequence ID" value="CAK9104995.1"/>
    <property type="molecule type" value="Genomic_DNA"/>
</dbReference>
<name>A0ABP0RYV8_9DINO</name>
<evidence type="ECO:0000313" key="4">
    <source>
        <dbReference type="EMBL" id="CAK9104995.1"/>
    </source>
</evidence>
<evidence type="ECO:0000256" key="2">
    <source>
        <dbReference type="SAM" id="MobiDB-lite"/>
    </source>
</evidence>
<evidence type="ECO:0000259" key="3">
    <source>
        <dbReference type="PROSITE" id="PS50103"/>
    </source>
</evidence>
<reference evidence="4 5" key="1">
    <citation type="submission" date="2024-02" db="EMBL/GenBank/DDBJ databases">
        <authorList>
            <person name="Chen Y."/>
            <person name="Shah S."/>
            <person name="Dougan E. K."/>
            <person name="Thang M."/>
            <person name="Chan C."/>
        </authorList>
    </citation>
    <scope>NUCLEOTIDE SEQUENCE [LARGE SCALE GENOMIC DNA]</scope>
</reference>
<keyword evidence="1" id="KW-0479">Metal-binding</keyword>
<feature type="domain" description="C3H1-type" evidence="3">
    <location>
        <begin position="110"/>
        <end position="133"/>
    </location>
</feature>
<evidence type="ECO:0000256" key="1">
    <source>
        <dbReference type="PROSITE-ProRule" id="PRU00723"/>
    </source>
</evidence>
<gene>
    <name evidence="4" type="ORF">SCF082_LOCUS48960</name>
</gene>
<keyword evidence="1" id="KW-0863">Zinc-finger</keyword>
<protein>
    <submittedName>
        <fullName evidence="4">C3H1-type domain-containing protein</fullName>
    </submittedName>
</protein>
<sequence length="154" mass="16342">CIAASSDWAMGVVIMSHGSEADSPSNVDSLLDSSRLEATPISPPGILHLPWPTGARVSIPPVAEFRQAQHIIFDTADVSSNESEDDDVLEDQTVPSVGSLDHGGAAGCRPCAFFMSSTGCRNGVDCNFCHLDHSPSERQLPKPSSRPAKGKRDK</sequence>
<feature type="zinc finger region" description="C3H1-type" evidence="1">
    <location>
        <begin position="110"/>
        <end position="133"/>
    </location>
</feature>
<dbReference type="Proteomes" id="UP001642464">
    <property type="component" value="Unassembled WGS sequence"/>
</dbReference>
<dbReference type="InterPro" id="IPR000571">
    <property type="entry name" value="Znf_CCCH"/>
</dbReference>
<feature type="non-terminal residue" evidence="4">
    <location>
        <position position="1"/>
    </location>
</feature>
<accession>A0ABP0RYV8</accession>
<proteinExistence type="predicted"/>
<feature type="region of interest" description="Disordered" evidence="2">
    <location>
        <begin position="132"/>
        <end position="154"/>
    </location>
</feature>
<keyword evidence="1" id="KW-0862">Zinc</keyword>
<feature type="non-terminal residue" evidence="4">
    <location>
        <position position="154"/>
    </location>
</feature>
<dbReference type="PROSITE" id="PS50103">
    <property type="entry name" value="ZF_C3H1"/>
    <property type="match status" value="1"/>
</dbReference>
<evidence type="ECO:0000313" key="5">
    <source>
        <dbReference type="Proteomes" id="UP001642464"/>
    </source>
</evidence>